<dbReference type="EMBL" id="VIVN01000020">
    <property type="protein sequence ID" value="TWD92211.1"/>
    <property type="molecule type" value="Genomic_DNA"/>
</dbReference>
<reference evidence="1 2" key="1">
    <citation type="submission" date="2019-06" db="EMBL/GenBank/DDBJ databases">
        <title>Sorghum-associated microbial communities from plants grown in Nebraska, USA.</title>
        <authorList>
            <person name="Schachtman D."/>
        </authorList>
    </citation>
    <scope>NUCLEOTIDE SEQUENCE [LARGE SCALE GENOMIC DNA]</scope>
    <source>
        <strain evidence="1 2">2482</strain>
    </source>
</reference>
<dbReference type="AlphaFoldDB" id="A0A561CLW0"/>
<dbReference type="Proteomes" id="UP000319671">
    <property type="component" value="Unassembled WGS sequence"/>
</dbReference>
<name>A0A561CLW0_9BACI</name>
<comment type="caution">
    <text evidence="1">The sequence shown here is derived from an EMBL/GenBank/DDBJ whole genome shotgun (WGS) entry which is preliminary data.</text>
</comment>
<evidence type="ECO:0000313" key="1">
    <source>
        <dbReference type="EMBL" id="TWD92211.1"/>
    </source>
</evidence>
<protein>
    <submittedName>
        <fullName evidence="1">Uncharacterized protein</fullName>
    </submittedName>
</protein>
<accession>A0A561CLW0</accession>
<keyword evidence="2" id="KW-1185">Reference proteome</keyword>
<sequence>MFLILPYRKVVISNSEAYAFQFLERYTLSREINHKNHLKLQKTPSNFTFGGVFDV</sequence>
<proteinExistence type="predicted"/>
<organism evidence="1 2">
    <name type="scientific">Neobacillus bataviensis</name>
    <dbReference type="NCBI Taxonomy" id="220685"/>
    <lineage>
        <taxon>Bacteria</taxon>
        <taxon>Bacillati</taxon>
        <taxon>Bacillota</taxon>
        <taxon>Bacilli</taxon>
        <taxon>Bacillales</taxon>
        <taxon>Bacillaceae</taxon>
        <taxon>Neobacillus</taxon>
    </lineage>
</organism>
<gene>
    <name evidence="1" type="ORF">FB550_12023</name>
</gene>
<evidence type="ECO:0000313" key="2">
    <source>
        <dbReference type="Proteomes" id="UP000319671"/>
    </source>
</evidence>